<keyword evidence="3" id="KW-0689">Ribosomal protein</keyword>
<reference evidence="8 9" key="1">
    <citation type="journal article" date="2018" name="Front. Microbiol.">
        <title>Genomic and genetic insights into a cosmopolitan fungus, Paecilomyces variotii (Eurotiales).</title>
        <authorList>
            <person name="Urquhart A.S."/>
            <person name="Mondo S.J."/>
            <person name="Makela M.R."/>
            <person name="Hane J.K."/>
            <person name="Wiebenga A."/>
            <person name="He G."/>
            <person name="Mihaltcheva S."/>
            <person name="Pangilinan J."/>
            <person name="Lipzen A."/>
            <person name="Barry K."/>
            <person name="de Vries R.P."/>
            <person name="Grigoriev I.V."/>
            <person name="Idnurm A."/>
        </authorList>
    </citation>
    <scope>NUCLEOTIDE SEQUENCE [LARGE SCALE GENOMIC DNA]</scope>
    <source>
        <strain evidence="8 9">CBS 101075</strain>
    </source>
</reference>
<sequence>MLQPRLRAPFRVLERAFAPSLLSSSSLQSSQSFLSRTTSASPSSILKPTSSLPFLPLSIFRNASHATQGRANAKARDPAGKRLGAKKAGEQYVIPGNIIFRQRGTKWFPGENCAMGRDHTIYATEAGYVKYYLDPERHPKRKYIGVSFERDGILPTPRNAPTKRRLNMVVAPRVEVSEMAVESDLVTVQDGTMVAHVDATERANLPAAKTELQLRPGYMYREANWQIGRAAEKAGITAKEFDRKNRWMAWRKRKARAERAAQMKSLKNKKKTSKKGKGGR</sequence>
<dbReference type="SUPFAM" id="SSF110324">
    <property type="entry name" value="Ribosomal L27 protein-like"/>
    <property type="match status" value="1"/>
</dbReference>
<dbReference type="FunFam" id="2.40.50.100:FF:000042">
    <property type="entry name" value="50S ribosomal protein L27"/>
    <property type="match status" value="1"/>
</dbReference>
<organism evidence="8 9">
    <name type="scientific">Byssochlamys spectabilis</name>
    <name type="common">Paecilomyces variotii</name>
    <dbReference type="NCBI Taxonomy" id="264951"/>
    <lineage>
        <taxon>Eukaryota</taxon>
        <taxon>Fungi</taxon>
        <taxon>Dikarya</taxon>
        <taxon>Ascomycota</taxon>
        <taxon>Pezizomycotina</taxon>
        <taxon>Eurotiomycetes</taxon>
        <taxon>Eurotiomycetidae</taxon>
        <taxon>Eurotiales</taxon>
        <taxon>Thermoascaceae</taxon>
        <taxon>Paecilomyces</taxon>
    </lineage>
</organism>
<evidence type="ECO:0000256" key="6">
    <source>
        <dbReference type="ARBA" id="ARBA00035267"/>
    </source>
</evidence>
<evidence type="ECO:0000256" key="3">
    <source>
        <dbReference type="ARBA" id="ARBA00022980"/>
    </source>
</evidence>
<dbReference type="InterPro" id="IPR018261">
    <property type="entry name" value="Ribosomal_bL27_CS"/>
</dbReference>
<dbReference type="GO" id="GO:0003735">
    <property type="term" value="F:structural constituent of ribosome"/>
    <property type="evidence" value="ECO:0007669"/>
    <property type="project" value="InterPro"/>
</dbReference>
<keyword evidence="9" id="KW-1185">Reference proteome</keyword>
<proteinExistence type="inferred from homology"/>
<dbReference type="Proteomes" id="UP000283841">
    <property type="component" value="Unassembled WGS sequence"/>
</dbReference>
<evidence type="ECO:0000256" key="5">
    <source>
        <dbReference type="ARBA" id="ARBA00023274"/>
    </source>
</evidence>
<evidence type="ECO:0000256" key="4">
    <source>
        <dbReference type="ARBA" id="ARBA00023128"/>
    </source>
</evidence>
<comment type="caution">
    <text evidence="8">The sequence shown here is derived from an EMBL/GenBank/DDBJ whole genome shotgun (WGS) entry which is preliminary data.</text>
</comment>
<dbReference type="GO" id="GO:0005762">
    <property type="term" value="C:mitochondrial large ribosomal subunit"/>
    <property type="evidence" value="ECO:0007669"/>
    <property type="project" value="TreeGrafter"/>
</dbReference>
<dbReference type="GO" id="GO:0006412">
    <property type="term" value="P:translation"/>
    <property type="evidence" value="ECO:0007669"/>
    <property type="project" value="InterPro"/>
</dbReference>
<dbReference type="Gene3D" id="2.40.50.100">
    <property type="match status" value="1"/>
</dbReference>
<feature type="region of interest" description="Disordered" evidence="7">
    <location>
        <begin position="252"/>
        <end position="280"/>
    </location>
</feature>
<dbReference type="STRING" id="264951.A0A443HJQ5"/>
<dbReference type="Pfam" id="PF01016">
    <property type="entry name" value="Ribosomal_L27"/>
    <property type="match status" value="1"/>
</dbReference>
<evidence type="ECO:0000256" key="2">
    <source>
        <dbReference type="ARBA" id="ARBA00010797"/>
    </source>
</evidence>
<dbReference type="OrthoDB" id="1867012at2759"/>
<evidence type="ECO:0000313" key="8">
    <source>
        <dbReference type="EMBL" id="RWQ92024.1"/>
    </source>
</evidence>
<protein>
    <recommendedName>
        <fullName evidence="6">Large ribosomal subunit protein bL27m</fullName>
    </recommendedName>
</protein>
<dbReference type="PANTHER" id="PTHR15893">
    <property type="entry name" value="RIBOSOMAL PROTEIN L27"/>
    <property type="match status" value="1"/>
</dbReference>
<dbReference type="InterPro" id="IPR001684">
    <property type="entry name" value="Ribosomal_bL27"/>
</dbReference>
<dbReference type="VEuPathDB" id="FungiDB:C8Q69DRAFT_480972"/>
<dbReference type="EMBL" id="RCNU01000015">
    <property type="protein sequence ID" value="RWQ92024.1"/>
    <property type="molecule type" value="Genomic_DNA"/>
</dbReference>
<evidence type="ECO:0000256" key="7">
    <source>
        <dbReference type="SAM" id="MobiDB-lite"/>
    </source>
</evidence>
<dbReference type="RefSeq" id="XP_028481669.1">
    <property type="nucleotide sequence ID" value="XM_028631563.1"/>
</dbReference>
<evidence type="ECO:0000256" key="1">
    <source>
        <dbReference type="ARBA" id="ARBA00004173"/>
    </source>
</evidence>
<evidence type="ECO:0000313" key="9">
    <source>
        <dbReference type="Proteomes" id="UP000283841"/>
    </source>
</evidence>
<comment type="subcellular location">
    <subcellularLocation>
        <location evidence="1">Mitochondrion</location>
    </subcellularLocation>
</comment>
<dbReference type="AlphaFoldDB" id="A0A443HJQ5"/>
<dbReference type="PROSITE" id="PS00831">
    <property type="entry name" value="RIBOSOMAL_L27"/>
    <property type="match status" value="1"/>
</dbReference>
<keyword evidence="4" id="KW-0496">Mitochondrion</keyword>
<dbReference type="PRINTS" id="PR00063">
    <property type="entry name" value="RIBOSOMALL27"/>
</dbReference>
<gene>
    <name evidence="8" type="ORF">C8Q69DRAFT_480972</name>
</gene>
<feature type="compositionally biased region" description="Basic residues" evidence="7">
    <location>
        <begin position="266"/>
        <end position="280"/>
    </location>
</feature>
<name>A0A443HJQ5_BYSSP</name>
<dbReference type="GeneID" id="39600840"/>
<keyword evidence="5" id="KW-0687">Ribonucleoprotein</keyword>
<comment type="similarity">
    <text evidence="2">Belongs to the bacterial ribosomal protein bL27 family.</text>
</comment>
<accession>A0A443HJQ5</accession>
<dbReference type="PANTHER" id="PTHR15893:SF0">
    <property type="entry name" value="LARGE RIBOSOMAL SUBUNIT PROTEIN BL27M"/>
    <property type="match status" value="1"/>
</dbReference>